<name>A0A4U0SVS6_9ACTN</name>
<reference evidence="2 3" key="1">
    <citation type="submission" date="2019-04" db="EMBL/GenBank/DDBJ databases">
        <title>Streptomyces oryziradicis sp. nov., a novel actinomycete isolated from rhizosphere soil of rice (Oryza sativa L.).</title>
        <authorList>
            <person name="Li C."/>
        </authorList>
    </citation>
    <scope>NUCLEOTIDE SEQUENCE [LARGE SCALE GENOMIC DNA]</scope>
    <source>
        <strain evidence="2 3">NEAU-C40</strain>
    </source>
</reference>
<dbReference type="CDD" id="cd00077">
    <property type="entry name" value="HDc"/>
    <property type="match status" value="1"/>
</dbReference>
<protein>
    <submittedName>
        <fullName evidence="2">HD domain-containing protein</fullName>
    </submittedName>
</protein>
<dbReference type="Gene3D" id="1.10.3210.10">
    <property type="entry name" value="Hypothetical protein af1432"/>
    <property type="match status" value="1"/>
</dbReference>
<dbReference type="InterPro" id="IPR006674">
    <property type="entry name" value="HD_domain"/>
</dbReference>
<evidence type="ECO:0000259" key="1">
    <source>
        <dbReference type="Pfam" id="PF01966"/>
    </source>
</evidence>
<comment type="caution">
    <text evidence="2">The sequence shown here is derived from an EMBL/GenBank/DDBJ whole genome shotgun (WGS) entry which is preliminary data.</text>
</comment>
<dbReference type="PANTHER" id="PTHR35569">
    <property type="entry name" value="CYANAMIDE HYDRATASE DDI2-RELATED"/>
    <property type="match status" value="1"/>
</dbReference>
<feature type="domain" description="HD" evidence="1">
    <location>
        <begin position="32"/>
        <end position="119"/>
    </location>
</feature>
<dbReference type="OrthoDB" id="8478129at2"/>
<gene>
    <name evidence="2" type="ORF">FCI23_05070</name>
</gene>
<sequence>MSEKIAGIEIPDTRLAAEATALVREAEPPLLFDHSRRVYLFGMLQGLRRGLKPDPELLYVGAMFHDLGLTQTYRTTHQRFEIDGANEARRFLTEHGVGADDVRRVWTAIALHTTPGVPEFMEPEIALVTAGVETDVLGIGRDDLDPAALEAVTDAHPRPDFKRRILEAFTDGFKDRPDTTFGTVNADVLAHFVPGFQRIDFVEVILNSSWPE</sequence>
<keyword evidence="3" id="KW-1185">Reference proteome</keyword>
<organism evidence="2 3">
    <name type="scientific">Actinacidiphila oryziradicis</name>
    <dbReference type="NCBI Taxonomy" id="2571141"/>
    <lineage>
        <taxon>Bacteria</taxon>
        <taxon>Bacillati</taxon>
        <taxon>Actinomycetota</taxon>
        <taxon>Actinomycetes</taxon>
        <taxon>Kitasatosporales</taxon>
        <taxon>Streptomycetaceae</taxon>
        <taxon>Actinacidiphila</taxon>
    </lineage>
</organism>
<dbReference type="InterPro" id="IPR003607">
    <property type="entry name" value="HD/PDEase_dom"/>
</dbReference>
<dbReference type="PANTHER" id="PTHR35569:SF1">
    <property type="entry name" value="CYANAMIDE HYDRATASE DDI2-RELATED"/>
    <property type="match status" value="1"/>
</dbReference>
<dbReference type="EMBL" id="SUMC01000003">
    <property type="protein sequence ID" value="TKA12731.1"/>
    <property type="molecule type" value="Genomic_DNA"/>
</dbReference>
<evidence type="ECO:0000313" key="2">
    <source>
        <dbReference type="EMBL" id="TKA12731.1"/>
    </source>
</evidence>
<dbReference type="Pfam" id="PF01966">
    <property type="entry name" value="HD"/>
    <property type="match status" value="1"/>
</dbReference>
<dbReference type="AlphaFoldDB" id="A0A4U0SVS6"/>
<dbReference type="Proteomes" id="UP000305778">
    <property type="component" value="Unassembled WGS sequence"/>
</dbReference>
<proteinExistence type="predicted"/>
<dbReference type="RefSeq" id="WP_136722207.1">
    <property type="nucleotide sequence ID" value="NZ_SUMC01000003.1"/>
</dbReference>
<accession>A0A4U0SVS6</accession>
<dbReference type="SUPFAM" id="SSF109604">
    <property type="entry name" value="HD-domain/PDEase-like"/>
    <property type="match status" value="1"/>
</dbReference>
<evidence type="ECO:0000313" key="3">
    <source>
        <dbReference type="Proteomes" id="UP000305778"/>
    </source>
</evidence>